<dbReference type="PANTHER" id="PTHR11056">
    <property type="entry name" value="HOMOGENTISATE 1,2-DIOXYGENASE"/>
    <property type="match status" value="1"/>
</dbReference>
<dbReference type="AlphaFoldDB" id="A0A127Z2T0"/>
<dbReference type="GO" id="GO:0006572">
    <property type="term" value="P:L-tyrosine catabolic process"/>
    <property type="evidence" value="ECO:0007669"/>
    <property type="project" value="UniProtKB-KW"/>
</dbReference>
<dbReference type="OrthoDB" id="1689029at2759"/>
<dbReference type="Pfam" id="PF20510">
    <property type="entry name" value="HgmA_N"/>
    <property type="match status" value="1"/>
</dbReference>
<organism evidence="16">
    <name type="scientific">Sporisorium scitamineum</name>
    <dbReference type="NCBI Taxonomy" id="49012"/>
    <lineage>
        <taxon>Eukaryota</taxon>
        <taxon>Fungi</taxon>
        <taxon>Dikarya</taxon>
        <taxon>Basidiomycota</taxon>
        <taxon>Ustilaginomycotina</taxon>
        <taxon>Ustilaginomycetes</taxon>
        <taxon>Ustilaginales</taxon>
        <taxon>Ustilaginaceae</taxon>
        <taxon>Sporisorium</taxon>
    </lineage>
</organism>
<dbReference type="EMBL" id="LK056669">
    <property type="protein sequence ID" value="CDR88138.1"/>
    <property type="molecule type" value="Genomic_DNA"/>
</dbReference>
<accession>A0A127Z2T0</accession>
<dbReference type="NCBIfam" id="TIGR01015">
    <property type="entry name" value="hmgA"/>
    <property type="match status" value="1"/>
</dbReference>
<name>A0A127Z2T0_9BASI</name>
<evidence type="ECO:0000256" key="6">
    <source>
        <dbReference type="ARBA" id="ARBA00022878"/>
    </source>
</evidence>
<proteinExistence type="inferred from homology"/>
<comment type="pathway">
    <text evidence="2">Amino-acid degradation; L-phenylalanine degradation; acetoacetate and fumarate from L-phenylalanine: step 4/6.</text>
</comment>
<feature type="region of interest" description="Disordered" evidence="13">
    <location>
        <begin position="1"/>
        <end position="26"/>
    </location>
</feature>
<keyword evidence="10" id="KW-0585">Phenylalanine catabolism</keyword>
<evidence type="ECO:0000256" key="3">
    <source>
        <dbReference type="ARBA" id="ARBA00007757"/>
    </source>
</evidence>
<keyword evidence="5 12" id="KW-0479">Metal-binding</keyword>
<evidence type="ECO:0000256" key="4">
    <source>
        <dbReference type="ARBA" id="ARBA00013127"/>
    </source>
</evidence>
<dbReference type="SUPFAM" id="SSF51182">
    <property type="entry name" value="RmlC-like cupins"/>
    <property type="match status" value="1"/>
</dbReference>
<dbReference type="CDD" id="cd07000">
    <property type="entry name" value="cupin_HGO_N"/>
    <property type="match status" value="1"/>
</dbReference>
<dbReference type="InterPro" id="IPR014710">
    <property type="entry name" value="RmlC-like_jellyroll"/>
</dbReference>
<evidence type="ECO:0000256" key="5">
    <source>
        <dbReference type="ARBA" id="ARBA00022723"/>
    </source>
</evidence>
<evidence type="ECO:0000256" key="13">
    <source>
        <dbReference type="SAM" id="MobiDB-lite"/>
    </source>
</evidence>
<evidence type="ECO:0000256" key="12">
    <source>
        <dbReference type="PIRSR" id="PIRSR605708-2"/>
    </source>
</evidence>
<dbReference type="UniPathway" id="UPA00139">
    <property type="reaction ID" value="UER00339"/>
</dbReference>
<keyword evidence="8" id="KW-0560">Oxidoreductase</keyword>
<dbReference type="GO" id="GO:0006559">
    <property type="term" value="P:L-phenylalanine catabolic process"/>
    <property type="evidence" value="ECO:0007669"/>
    <property type="project" value="UniProtKB-UniPathway"/>
</dbReference>
<feature type="binding site" evidence="12">
    <location>
        <position position="360"/>
    </location>
    <ligand>
        <name>homogentisate</name>
        <dbReference type="ChEBI" id="CHEBI:16169"/>
    </ligand>
</feature>
<feature type="binding site" evidence="12">
    <location>
        <position position="345"/>
    </location>
    <ligand>
        <name>Fe cation</name>
        <dbReference type="ChEBI" id="CHEBI:24875"/>
    </ligand>
</feature>
<dbReference type="InterPro" id="IPR011051">
    <property type="entry name" value="RmlC_Cupin_sf"/>
</dbReference>
<dbReference type="InterPro" id="IPR046452">
    <property type="entry name" value="HgmA_N"/>
</dbReference>
<gene>
    <name evidence="16" type="ORF">SPSC_03724</name>
</gene>
<comment type="cofactor">
    <cofactor evidence="1 12">
        <name>Fe cation</name>
        <dbReference type="ChEBI" id="CHEBI:24875"/>
    </cofactor>
</comment>
<feature type="domain" description="Homogentisate 1,2-dioxygenase N-terminal" evidence="15">
    <location>
        <begin position="5"/>
        <end position="289"/>
    </location>
</feature>
<sequence>MSQIKYQRGFGNHFTSEAKPGTLPAYGHSPQKVNHGLYAEQLSGTAFTAPRAKNQRSWLYRIRPSVNHAPFQVYNRQQRVLGSFHAHSPHVRVTPQQLRWDPLVEEVGEEVDFVDGMVTLAGAGDTQLKNGLAIHAYTASKSMGRRSFYNSDGDFLIVPQREALLIRTEFGMLEVAPLHIAVVQRGIKFSVDFAADAGVSKSTPAFGYICETFKGHFELPDLGPIGANGLANPEDFETPTALFDPPTPTPQHWTVINKFMGRFFHYTQPHTPYDVVAFSGNYLPYRYNLTKFNTLGSTSYDHPDPSIFTVLTSPTDTPGTSLCDFVIFPPRWLVAEHTFRPPYFHRNCMSEFMGNIVGTYDAKATGFVPGGASLHNMNTAHGPDKETFEKASEVELGPIKVGEGSMSFMFESAYQLATTKYAIEESGKVQQGYWKAWSDLRNNFTG</sequence>
<reference evidence="16" key="1">
    <citation type="submission" date="2014-06" db="EMBL/GenBank/DDBJ databases">
        <authorList>
            <person name="Ju J."/>
            <person name="Zhang J."/>
        </authorList>
    </citation>
    <scope>NUCLEOTIDE SEQUENCE</scope>
    <source>
        <strain evidence="16">SscI8</strain>
    </source>
</reference>
<feature type="domain" description="Homogentisate 1,2-dioxygenase C-terminal" evidence="14">
    <location>
        <begin position="291"/>
        <end position="444"/>
    </location>
</feature>
<evidence type="ECO:0000256" key="7">
    <source>
        <dbReference type="ARBA" id="ARBA00022964"/>
    </source>
</evidence>
<keyword evidence="7 16" id="KW-0223">Dioxygenase</keyword>
<protein>
    <recommendedName>
        <fullName evidence="4">homogentisate 1,2-dioxygenase</fullName>
        <ecNumber evidence="4">1.13.11.5</ecNumber>
    </recommendedName>
</protein>
<evidence type="ECO:0000256" key="9">
    <source>
        <dbReference type="ARBA" id="ARBA00023004"/>
    </source>
</evidence>
<evidence type="ECO:0000256" key="2">
    <source>
        <dbReference type="ARBA" id="ARBA00004704"/>
    </source>
</evidence>
<feature type="active site" description="Proton acceptor" evidence="11">
    <location>
        <position position="302"/>
    </location>
</feature>
<evidence type="ECO:0000256" key="11">
    <source>
        <dbReference type="PIRSR" id="PIRSR605708-1"/>
    </source>
</evidence>
<dbReference type="FunFam" id="2.60.120.10:FF:000034">
    <property type="entry name" value="Homogentisate 1,2-dioxygenase"/>
    <property type="match status" value="1"/>
</dbReference>
<dbReference type="InterPro" id="IPR005708">
    <property type="entry name" value="Homogentis_dOase"/>
</dbReference>
<keyword evidence="9 12" id="KW-0408">Iron</keyword>
<evidence type="ECO:0000256" key="10">
    <source>
        <dbReference type="ARBA" id="ARBA00023232"/>
    </source>
</evidence>
<dbReference type="PANTHER" id="PTHR11056:SF0">
    <property type="entry name" value="HOMOGENTISATE 1,2-DIOXYGENASE"/>
    <property type="match status" value="1"/>
</dbReference>
<dbReference type="GO" id="GO:0046872">
    <property type="term" value="F:metal ion binding"/>
    <property type="evidence" value="ECO:0007669"/>
    <property type="project" value="UniProtKB-KW"/>
</dbReference>
<dbReference type="EC" id="1.13.11.5" evidence="4"/>
<dbReference type="GO" id="GO:0005737">
    <property type="term" value="C:cytoplasm"/>
    <property type="evidence" value="ECO:0007669"/>
    <property type="project" value="TreeGrafter"/>
</dbReference>
<dbReference type="Pfam" id="PF04209">
    <property type="entry name" value="HgmA_C"/>
    <property type="match status" value="1"/>
</dbReference>
<feature type="binding site" evidence="12">
    <location>
        <position position="381"/>
    </location>
    <ligand>
        <name>homogentisate</name>
        <dbReference type="ChEBI" id="CHEBI:16169"/>
    </ligand>
</feature>
<evidence type="ECO:0000256" key="8">
    <source>
        <dbReference type="ARBA" id="ARBA00023002"/>
    </source>
</evidence>
<keyword evidence="6" id="KW-0828">Tyrosine catabolism</keyword>
<dbReference type="GO" id="GO:0004411">
    <property type="term" value="F:homogentisate 1,2-dioxygenase activity"/>
    <property type="evidence" value="ECO:0007669"/>
    <property type="project" value="UniProtKB-EC"/>
</dbReference>
<evidence type="ECO:0000313" key="16">
    <source>
        <dbReference type="EMBL" id="CDR88138.1"/>
    </source>
</evidence>
<feature type="binding site" evidence="12">
    <location>
        <position position="351"/>
    </location>
    <ligand>
        <name>Fe cation</name>
        <dbReference type="ChEBI" id="CHEBI:24875"/>
    </ligand>
</feature>
<comment type="similarity">
    <text evidence="3">Belongs to the homogentisate dioxygenase family.</text>
</comment>
<evidence type="ECO:0000256" key="1">
    <source>
        <dbReference type="ARBA" id="ARBA00001962"/>
    </source>
</evidence>
<dbReference type="Gene3D" id="2.60.120.10">
    <property type="entry name" value="Jelly Rolls"/>
    <property type="match status" value="1"/>
</dbReference>
<evidence type="ECO:0000259" key="15">
    <source>
        <dbReference type="Pfam" id="PF20510"/>
    </source>
</evidence>
<feature type="binding site" evidence="12">
    <location>
        <position position="381"/>
    </location>
    <ligand>
        <name>Fe cation</name>
        <dbReference type="ChEBI" id="CHEBI:24875"/>
    </ligand>
</feature>
<dbReference type="InterPro" id="IPR046451">
    <property type="entry name" value="HgmA_C"/>
</dbReference>
<evidence type="ECO:0000259" key="14">
    <source>
        <dbReference type="Pfam" id="PF04209"/>
    </source>
</evidence>